<evidence type="ECO:0000313" key="4">
    <source>
        <dbReference type="EMBL" id="MBP1855791.1"/>
    </source>
</evidence>
<reference evidence="4 5" key="1">
    <citation type="submission" date="2021-03" db="EMBL/GenBank/DDBJ databases">
        <title>Genomic Encyclopedia of Type Strains, Phase IV (KMG-IV): sequencing the most valuable type-strain genomes for metagenomic binning, comparative biology and taxonomic classification.</title>
        <authorList>
            <person name="Goeker M."/>
        </authorList>
    </citation>
    <scope>NUCLEOTIDE SEQUENCE [LARGE SCALE GENOMIC DNA]</scope>
    <source>
        <strain evidence="4 5">DSM 1289</strain>
    </source>
</reference>
<comment type="caution">
    <text evidence="4">The sequence shown here is derived from an EMBL/GenBank/DDBJ whole genome shotgun (WGS) entry which is preliminary data.</text>
</comment>
<dbReference type="Gene3D" id="3.40.50.970">
    <property type="match status" value="1"/>
</dbReference>
<dbReference type="Pfam" id="PF01855">
    <property type="entry name" value="POR_N"/>
    <property type="match status" value="1"/>
</dbReference>
<name>A0ABS4ECX8_9FIRM</name>
<dbReference type="EMBL" id="JAGGJX010000004">
    <property type="protein sequence ID" value="MBP1855791.1"/>
    <property type="molecule type" value="Genomic_DNA"/>
</dbReference>
<keyword evidence="1 4" id="KW-0560">Oxidoreductase</keyword>
<dbReference type="PANTHER" id="PTHR43088:SF1">
    <property type="entry name" value="SUBUNIT OF PYRUVATE:FLAVODOXIN OXIDOREDUCTASE"/>
    <property type="match status" value="1"/>
</dbReference>
<evidence type="ECO:0000259" key="2">
    <source>
        <dbReference type="Pfam" id="PF01855"/>
    </source>
</evidence>
<organism evidence="4 5">
    <name type="scientific">Metaclostridioides mangenotii</name>
    <dbReference type="NCBI Taxonomy" id="1540"/>
    <lineage>
        <taxon>Bacteria</taxon>
        <taxon>Bacillati</taxon>
        <taxon>Bacillota</taxon>
        <taxon>Clostridia</taxon>
        <taxon>Peptostreptococcales</taxon>
        <taxon>Peptostreptococcaceae</taxon>
        <taxon>Metaclostridioides</taxon>
    </lineage>
</organism>
<dbReference type="InterPro" id="IPR033412">
    <property type="entry name" value="PFOR_II"/>
</dbReference>
<feature type="domain" description="Pyruvate flavodoxin/ferredoxin oxidoreductase pyrimidine binding" evidence="2">
    <location>
        <begin position="14"/>
        <end position="195"/>
    </location>
</feature>
<dbReference type="SUPFAM" id="SSF52518">
    <property type="entry name" value="Thiamin diphosphate-binding fold (THDP-binding)"/>
    <property type="match status" value="1"/>
</dbReference>
<dbReference type="EC" id="1.2.7.3" evidence="4"/>
<accession>A0ABS4ECX8</accession>
<dbReference type="SUPFAM" id="SSF52922">
    <property type="entry name" value="TK C-terminal domain-like"/>
    <property type="match status" value="1"/>
</dbReference>
<dbReference type="CDD" id="cd07034">
    <property type="entry name" value="TPP_PYR_PFOR_IOR-alpha_like"/>
    <property type="match status" value="1"/>
</dbReference>
<evidence type="ECO:0000256" key="1">
    <source>
        <dbReference type="ARBA" id="ARBA00023002"/>
    </source>
</evidence>
<dbReference type="Gene3D" id="3.40.50.920">
    <property type="match status" value="1"/>
</dbReference>
<dbReference type="RefSeq" id="WP_209457186.1">
    <property type="nucleotide sequence ID" value="NZ_BAAACS010000004.1"/>
</dbReference>
<keyword evidence="5" id="KW-1185">Reference proteome</keyword>
<evidence type="ECO:0000259" key="3">
    <source>
        <dbReference type="Pfam" id="PF17147"/>
    </source>
</evidence>
<dbReference type="NCBIfam" id="NF005507">
    <property type="entry name" value="PRK07119.1"/>
    <property type="match status" value="1"/>
</dbReference>
<dbReference type="EC" id="1.2.7.11" evidence="4"/>
<dbReference type="InterPro" id="IPR002880">
    <property type="entry name" value="Pyrv_Fd/Flavodoxin_OxRdtase_N"/>
</dbReference>
<dbReference type="PANTHER" id="PTHR43088">
    <property type="entry name" value="SUBUNIT OF PYRUVATE:FLAVODOXIN OXIDOREDUCTASE-RELATED"/>
    <property type="match status" value="1"/>
</dbReference>
<gene>
    <name evidence="4" type="ORF">J2Z43_002189</name>
</gene>
<sequence>MAKILMKGNEAFGKAAIEAGCKHFFGYPITPQSELPEYLSRELPKIGGAFVQAESEVAAINMVYGAGGAGARVMTSSSSPGVALKQEGITYCAGAEVPCVILNIMRGGPGLGSIQPSQADYYMSTRGGGNGDYRTPVYAPATVQEAVDMIMGAFDVADYYRTPVMVVADGMIGQMMEPVDFSGPGKKRELPPKDWATVGTGMNRKPNIINSLYLESVELEEHNLRLDAKYKEIEKNEVDVEMYKTEDAEIVFAAYGTVSRIVKTAITTLREQGIKAGLVRPKTIWPFPFDAFKAENIPNAKAIFTVEMSMGQMIEDVDLAVRGRLPIYFHGRPGGMTPDPAYIVQMAKDILDGKEVSGGVR</sequence>
<dbReference type="GO" id="GO:0047553">
    <property type="term" value="F:2-oxoglutarate synthase activity"/>
    <property type="evidence" value="ECO:0007669"/>
    <property type="project" value="UniProtKB-EC"/>
</dbReference>
<feature type="domain" description="Pyruvate:ferredoxin oxidoreductase core" evidence="3">
    <location>
        <begin position="248"/>
        <end position="340"/>
    </location>
</feature>
<dbReference type="Pfam" id="PF17147">
    <property type="entry name" value="PFOR_II"/>
    <property type="match status" value="1"/>
</dbReference>
<dbReference type="InterPro" id="IPR009014">
    <property type="entry name" value="Transketo_C/PFOR_II"/>
</dbReference>
<dbReference type="Proteomes" id="UP000767291">
    <property type="component" value="Unassembled WGS sequence"/>
</dbReference>
<protein>
    <submittedName>
        <fullName evidence="4">2-oxoglutarate ferredoxin oxidoreductase subunit alpha</fullName>
        <ecNumber evidence="4">1.2.7.11</ecNumber>
        <ecNumber evidence="4">1.2.7.3</ecNumber>
    </submittedName>
</protein>
<proteinExistence type="predicted"/>
<evidence type="ECO:0000313" key="5">
    <source>
        <dbReference type="Proteomes" id="UP000767291"/>
    </source>
</evidence>
<dbReference type="InterPro" id="IPR052368">
    <property type="entry name" value="2-oxoacid_oxidoreductase"/>
</dbReference>
<dbReference type="InterPro" id="IPR029061">
    <property type="entry name" value="THDP-binding"/>
</dbReference>